<keyword evidence="4 5" id="KW-0238">DNA-binding</keyword>
<dbReference type="InterPro" id="IPR006612">
    <property type="entry name" value="THAP_Znf"/>
</dbReference>
<evidence type="ECO:0000313" key="8">
    <source>
        <dbReference type="EMBL" id="KAG5280581.1"/>
    </source>
</evidence>
<protein>
    <recommendedName>
        <fullName evidence="7">THAP-type domain-containing protein</fullName>
    </recommendedName>
</protein>
<dbReference type="SMART" id="SM00980">
    <property type="entry name" value="THAP"/>
    <property type="match status" value="1"/>
</dbReference>
<organism evidence="8 9">
    <name type="scientific">Alosa alosa</name>
    <name type="common">allis shad</name>
    <dbReference type="NCBI Taxonomy" id="278164"/>
    <lineage>
        <taxon>Eukaryota</taxon>
        <taxon>Metazoa</taxon>
        <taxon>Chordata</taxon>
        <taxon>Craniata</taxon>
        <taxon>Vertebrata</taxon>
        <taxon>Euteleostomi</taxon>
        <taxon>Actinopterygii</taxon>
        <taxon>Neopterygii</taxon>
        <taxon>Teleostei</taxon>
        <taxon>Clupei</taxon>
        <taxon>Clupeiformes</taxon>
        <taxon>Clupeoidei</taxon>
        <taxon>Clupeidae</taxon>
        <taxon>Alosa</taxon>
    </lineage>
</organism>
<evidence type="ECO:0000259" key="7">
    <source>
        <dbReference type="PROSITE" id="PS50950"/>
    </source>
</evidence>
<keyword evidence="2 5" id="KW-0863">Zinc-finger</keyword>
<reference evidence="8" key="1">
    <citation type="submission" date="2020-10" db="EMBL/GenBank/DDBJ databases">
        <title>Chromosome-scale genome assembly of the Allis shad, Alosa alosa.</title>
        <authorList>
            <person name="Margot Z."/>
            <person name="Christophe K."/>
            <person name="Cabau C."/>
            <person name="Louis A."/>
            <person name="Berthelot C."/>
            <person name="Parey E."/>
            <person name="Roest Crollius H."/>
            <person name="Montfort J."/>
            <person name="Robinson-Rechavi M."/>
            <person name="Bucao C."/>
            <person name="Bouchez O."/>
            <person name="Gislard M."/>
            <person name="Lluch J."/>
            <person name="Milhes M."/>
            <person name="Lampietro C."/>
            <person name="Lopez Roques C."/>
            <person name="Donnadieu C."/>
            <person name="Braasch I."/>
            <person name="Desvignes T."/>
            <person name="Postlethwait J."/>
            <person name="Bobe J."/>
            <person name="Guiguen Y."/>
        </authorList>
    </citation>
    <scope>NUCLEOTIDE SEQUENCE</scope>
    <source>
        <strain evidence="8">M-15738</strain>
        <tissue evidence="8">Blood</tissue>
    </source>
</reference>
<evidence type="ECO:0000313" key="9">
    <source>
        <dbReference type="Proteomes" id="UP000823561"/>
    </source>
</evidence>
<dbReference type="PANTHER" id="PTHR46927:SF3">
    <property type="entry name" value="THAP-TYPE DOMAIN-CONTAINING PROTEIN"/>
    <property type="match status" value="1"/>
</dbReference>
<evidence type="ECO:0000256" key="3">
    <source>
        <dbReference type="ARBA" id="ARBA00022833"/>
    </source>
</evidence>
<dbReference type="PANTHER" id="PTHR46927">
    <property type="entry name" value="AGAP005574-PA"/>
    <property type="match status" value="1"/>
</dbReference>
<evidence type="ECO:0000256" key="4">
    <source>
        <dbReference type="ARBA" id="ARBA00023125"/>
    </source>
</evidence>
<keyword evidence="1" id="KW-0479">Metal-binding</keyword>
<keyword evidence="3" id="KW-0862">Zinc</keyword>
<dbReference type="GO" id="GO:0008270">
    <property type="term" value="F:zinc ion binding"/>
    <property type="evidence" value="ECO:0007669"/>
    <property type="project" value="UniProtKB-KW"/>
</dbReference>
<dbReference type="SUPFAM" id="SSF57716">
    <property type="entry name" value="Glucocorticoid receptor-like (DNA-binding domain)"/>
    <property type="match status" value="1"/>
</dbReference>
<evidence type="ECO:0000256" key="6">
    <source>
        <dbReference type="SAM" id="MobiDB-lite"/>
    </source>
</evidence>
<sequence>MKEHRSRIFGFYVDDLRSTSQTTLRFPLRDSDRLKQWIRKVNRVGWTPTKHSSLCSDHFTPDCFRPRVGLGHSRLNLTCNAVPTIFPPRIISIPKKRTTRTSQNIKISKPSAGIPAEIPVVNHDHDYVYAHSVDPVTTEEQLANNGHPVPQSSPRLHKQLLNAQTKLVSFRKTVRVEQQRVRRLRRKVKSLSSLVTDLKKKLLFSNSCNGIMEASFGGVAKEILTRSKCKSKSASMSNDLKSFSTTLYALSPKAYRFVRESFDSFLPHPTTVKAWCRPNSKNGSSQNPDTQVSDDPKSNSNMLVTSVPPDSSSVEIFAGQPTDPSWVLLPVSQMANG</sequence>
<proteinExistence type="predicted"/>
<dbReference type="Pfam" id="PF05485">
    <property type="entry name" value="THAP"/>
    <property type="match status" value="1"/>
</dbReference>
<comment type="caution">
    <text evidence="8">The sequence shown here is derived from an EMBL/GenBank/DDBJ whole genome shotgun (WGS) entry which is preliminary data.</text>
</comment>
<accession>A0AAV6H486</accession>
<evidence type="ECO:0000256" key="1">
    <source>
        <dbReference type="ARBA" id="ARBA00022723"/>
    </source>
</evidence>
<feature type="compositionally biased region" description="Polar residues" evidence="6">
    <location>
        <begin position="279"/>
        <end position="314"/>
    </location>
</feature>
<dbReference type="SMART" id="SM00692">
    <property type="entry name" value="DM3"/>
    <property type="match status" value="1"/>
</dbReference>
<dbReference type="Pfam" id="PF12017">
    <property type="entry name" value="Tnp_P_element"/>
    <property type="match status" value="1"/>
</dbReference>
<dbReference type="AlphaFoldDB" id="A0AAV6H486"/>
<dbReference type="PROSITE" id="PS50950">
    <property type="entry name" value="ZF_THAP"/>
    <property type="match status" value="1"/>
</dbReference>
<dbReference type="EMBL" id="JADWDJ010000005">
    <property type="protein sequence ID" value="KAG5280581.1"/>
    <property type="molecule type" value="Genomic_DNA"/>
</dbReference>
<dbReference type="GO" id="GO:0003677">
    <property type="term" value="F:DNA binding"/>
    <property type="evidence" value="ECO:0007669"/>
    <property type="project" value="UniProtKB-UniRule"/>
</dbReference>
<name>A0AAV6H486_9TELE</name>
<feature type="domain" description="THAP-type" evidence="7">
    <location>
        <begin position="1"/>
        <end position="86"/>
    </location>
</feature>
<evidence type="ECO:0000256" key="2">
    <source>
        <dbReference type="ARBA" id="ARBA00022771"/>
    </source>
</evidence>
<feature type="region of interest" description="Disordered" evidence="6">
    <location>
        <begin position="276"/>
        <end position="318"/>
    </location>
</feature>
<evidence type="ECO:0000256" key="5">
    <source>
        <dbReference type="PROSITE-ProRule" id="PRU00309"/>
    </source>
</evidence>
<gene>
    <name evidence="8" type="ORF">AALO_G00061750</name>
</gene>
<dbReference type="InterPro" id="IPR021896">
    <property type="entry name" value="THAP9-like_HTH"/>
</dbReference>
<keyword evidence="9" id="KW-1185">Reference proteome</keyword>
<dbReference type="InterPro" id="IPR052224">
    <property type="entry name" value="THAP_domain_protein"/>
</dbReference>
<dbReference type="Proteomes" id="UP000823561">
    <property type="component" value="Chromosome 5"/>
</dbReference>